<evidence type="ECO:0000313" key="3">
    <source>
        <dbReference type="EMBL" id="KAF6168462.1"/>
    </source>
</evidence>
<feature type="domain" description="Aminotransferase-like plant mobile" evidence="2">
    <location>
        <begin position="120"/>
        <end position="310"/>
    </location>
</feature>
<comment type="caution">
    <text evidence="3">The sequence shown here is derived from an EMBL/GenBank/DDBJ whole genome shotgun (WGS) entry which is preliminary data.</text>
</comment>
<accession>A0A7J7NND5</accession>
<gene>
    <name evidence="3" type="ORF">GIB67_005014</name>
</gene>
<name>A0A7J7NND5_9MAGN</name>
<dbReference type="GO" id="GO:0010073">
    <property type="term" value="P:meristem maintenance"/>
    <property type="evidence" value="ECO:0007669"/>
    <property type="project" value="InterPro"/>
</dbReference>
<dbReference type="InterPro" id="IPR019557">
    <property type="entry name" value="AminoTfrase-like_pln_mobile"/>
</dbReference>
<keyword evidence="4" id="KW-1185">Reference proteome</keyword>
<dbReference type="InterPro" id="IPR044824">
    <property type="entry name" value="MAIN-like"/>
</dbReference>
<feature type="region of interest" description="Disordered" evidence="1">
    <location>
        <begin position="1"/>
        <end position="50"/>
    </location>
</feature>
<proteinExistence type="predicted"/>
<reference evidence="3 4" key="1">
    <citation type="journal article" date="2020" name="IScience">
        <title>Genome Sequencing of the Endangered Kingdonia uniflora (Circaeasteraceae, Ranunculales) Reveals Potential Mechanisms of Evolutionary Specialization.</title>
        <authorList>
            <person name="Sun Y."/>
            <person name="Deng T."/>
            <person name="Zhang A."/>
            <person name="Moore M.J."/>
            <person name="Landis J.B."/>
            <person name="Lin N."/>
            <person name="Zhang H."/>
            <person name="Zhang X."/>
            <person name="Huang J."/>
            <person name="Zhang X."/>
            <person name="Sun H."/>
            <person name="Wang H."/>
        </authorList>
    </citation>
    <scope>NUCLEOTIDE SEQUENCE [LARGE SCALE GENOMIC DNA]</scope>
    <source>
        <strain evidence="3">TB1705</strain>
        <tissue evidence="3">Leaf</tissue>
    </source>
</reference>
<evidence type="ECO:0000256" key="1">
    <source>
        <dbReference type="SAM" id="MobiDB-lite"/>
    </source>
</evidence>
<dbReference type="AlphaFoldDB" id="A0A7J7NND5"/>
<feature type="compositionally biased region" description="Polar residues" evidence="1">
    <location>
        <begin position="1"/>
        <end position="22"/>
    </location>
</feature>
<organism evidence="3 4">
    <name type="scientific">Kingdonia uniflora</name>
    <dbReference type="NCBI Taxonomy" id="39325"/>
    <lineage>
        <taxon>Eukaryota</taxon>
        <taxon>Viridiplantae</taxon>
        <taxon>Streptophyta</taxon>
        <taxon>Embryophyta</taxon>
        <taxon>Tracheophyta</taxon>
        <taxon>Spermatophyta</taxon>
        <taxon>Magnoliopsida</taxon>
        <taxon>Ranunculales</taxon>
        <taxon>Circaeasteraceae</taxon>
        <taxon>Kingdonia</taxon>
    </lineage>
</organism>
<dbReference type="PANTHER" id="PTHR46033:SF8">
    <property type="entry name" value="PROTEIN MAINTENANCE OF MERISTEMS-LIKE"/>
    <property type="match status" value="1"/>
</dbReference>
<evidence type="ECO:0000313" key="4">
    <source>
        <dbReference type="Proteomes" id="UP000541444"/>
    </source>
</evidence>
<dbReference type="PANTHER" id="PTHR46033">
    <property type="entry name" value="PROTEIN MAIN-LIKE 2"/>
    <property type="match status" value="1"/>
</dbReference>
<evidence type="ECO:0000259" key="2">
    <source>
        <dbReference type="Pfam" id="PF10536"/>
    </source>
</evidence>
<protein>
    <recommendedName>
        <fullName evidence="2">Aminotransferase-like plant mobile domain-containing protein</fullName>
    </recommendedName>
</protein>
<dbReference type="EMBL" id="JACGCM010000696">
    <property type="protein sequence ID" value="KAF6168462.1"/>
    <property type="molecule type" value="Genomic_DNA"/>
</dbReference>
<sequence>MSGSSSSGPRKNASKTTRNSNAEVKRRGNADVTNVWSDQLTDDNDPTPSYDELNRVDILPDGWVHISVESEEIPNRDELQCRGSLDKVLKWYRWIVVYPTLKKLVDDMGFEKFCSINAGNSNNRLIHALVEQWWPSTHTFHFPCEELGFTPLDFAMLTGISFGRGHELSYDERYSKLEEAEKMFPGITISDIRYGNITFSYLKSWKEPLNPRLHNYDSEIDIVYARAFIVYMMGNLFFSNGVISLRAGYLAALTDYDILGTSGFEWGTPIIAILYWGLDEVLVLRDRKVKKSITGFYAVLEFWFFEYCRVGMYLVKMTGRDSVPYDPPQEIMEFSRYDREIYQRLKDADFYDGGDYLILDVDYMTYWHRSSKSQDRLQFSKEDGKYLTTDDPRDMGWFMDMAGPNDQHKRIPIPVMQVPYPCSPTYSTDELWHQNQGLRYAAYEDSRQYVDRTTELEEQLRQRDEII</sequence>
<dbReference type="Pfam" id="PF10536">
    <property type="entry name" value="PMD"/>
    <property type="match status" value="1"/>
</dbReference>
<dbReference type="Proteomes" id="UP000541444">
    <property type="component" value="Unassembled WGS sequence"/>
</dbReference>